<feature type="region of interest" description="Disordered" evidence="3">
    <location>
        <begin position="413"/>
        <end position="436"/>
    </location>
</feature>
<dbReference type="Gene3D" id="2.130.10.30">
    <property type="entry name" value="Regulator of chromosome condensation 1/beta-lactamase-inhibitor protein II"/>
    <property type="match status" value="2"/>
</dbReference>
<dbReference type="InterPro" id="IPR000408">
    <property type="entry name" value="Reg_chr_condens"/>
</dbReference>
<feature type="signal peptide" evidence="4">
    <location>
        <begin position="1"/>
        <end position="18"/>
    </location>
</feature>
<evidence type="ECO:0000256" key="3">
    <source>
        <dbReference type="SAM" id="MobiDB-lite"/>
    </source>
</evidence>
<dbReference type="PANTHER" id="PTHR22870">
    <property type="entry name" value="REGULATOR OF CHROMOSOME CONDENSATION"/>
    <property type="match status" value="1"/>
</dbReference>
<dbReference type="Proteomes" id="UP000323386">
    <property type="component" value="Unassembled WGS sequence"/>
</dbReference>
<feature type="compositionally biased region" description="Basic and acidic residues" evidence="3">
    <location>
        <begin position="417"/>
        <end position="427"/>
    </location>
</feature>
<protein>
    <submittedName>
        <fullName evidence="5">Uncharacterized protein</fullName>
    </submittedName>
</protein>
<dbReference type="InterPro" id="IPR009091">
    <property type="entry name" value="RCC1/BLIP-II"/>
</dbReference>
<dbReference type="EMBL" id="OOIP01000017">
    <property type="protein sequence ID" value="SPO39980.1"/>
    <property type="molecule type" value="Genomic_DNA"/>
</dbReference>
<name>A0A5C3F728_9BASI</name>
<proteinExistence type="predicted"/>
<sequence>MDTIFCLLLFCAVGFLFAVLRQQAKLYRPAVARDVSLLFSSQDNLRGLICSKFRITHAQMRGFMVRTDNEMRQYRKFLAKVLSKFQDASAQRCKNQSKLASIANSVAAISDSLTNTQSEVAEVAKGLSKTNGKFAPPNPPTFTTMPPPPQPSRFRLWAAGSNSGAQLGLNHNRDCHALTTTTAIATTTSDKGHGSAPSPFPPPGWKVAALSSGANHTLTILVRHPAGLDDKDEPGPDARQVWVAGTGAEGQLGALAVGSTGSSLPPPPLLSFRRLDLRREVLDPLVAEGTLDAVQSAGYQSPKLVACGWNVSYLVLGPSHRDTDGTTASDLIVSLGLPKDNTFGQLGVRSPAPDSAVHVVDVLAPAPYSVLRIAAGLRHAAVLLASSAEDESSSGPLCLSLVGWGSARHGQVGEMARGSEDPAEASRSRTRPGPVPAIASTPQLMRTWTLPHQSPGSVLDGLALAAGRDHTVALVAGKLAFWGSNRQGQCALAGSAALDQGVVASVACNWNGTSVLLCCRDGHDEGQDRILSSGNNKKGQLGASPTSSAGADPSVVVEMDTSPLMRQRGGDRARFIALASGSEHTLVLVGRGSAQEVWGTGWNEHGNLAQGDEDDRHGLVPLSMPAPGEAQPVSIWAGCGTTFVQTLSARPS</sequence>
<feature type="compositionally biased region" description="Polar residues" evidence="3">
    <location>
        <begin position="530"/>
        <end position="549"/>
    </location>
</feature>
<dbReference type="InterPro" id="IPR051210">
    <property type="entry name" value="Ub_ligase/GEF_domain"/>
</dbReference>
<feature type="region of interest" description="Disordered" evidence="3">
    <location>
        <begin position="529"/>
        <end position="553"/>
    </location>
</feature>
<dbReference type="PROSITE" id="PS50012">
    <property type="entry name" value="RCC1_3"/>
    <property type="match status" value="2"/>
</dbReference>
<gene>
    <name evidence="5" type="ORF">PSFLO_05462</name>
</gene>
<feature type="repeat" description="RCC1" evidence="2">
    <location>
        <begin position="528"/>
        <end position="591"/>
    </location>
</feature>
<evidence type="ECO:0000256" key="4">
    <source>
        <dbReference type="SAM" id="SignalP"/>
    </source>
</evidence>
<keyword evidence="6" id="KW-1185">Reference proteome</keyword>
<keyword evidence="4" id="KW-0732">Signal</keyword>
<accession>A0A5C3F728</accession>
<dbReference type="AlphaFoldDB" id="A0A5C3F728"/>
<evidence type="ECO:0000256" key="2">
    <source>
        <dbReference type="PROSITE-ProRule" id="PRU00235"/>
    </source>
</evidence>
<evidence type="ECO:0000313" key="6">
    <source>
        <dbReference type="Proteomes" id="UP000323386"/>
    </source>
</evidence>
<evidence type="ECO:0000256" key="1">
    <source>
        <dbReference type="ARBA" id="ARBA00022737"/>
    </source>
</evidence>
<keyword evidence="1" id="KW-0677">Repeat</keyword>
<dbReference type="PANTHER" id="PTHR22870:SF466">
    <property type="entry name" value="ANKYRIN REPEAT-CONTAINING PROTEIN"/>
    <property type="match status" value="1"/>
</dbReference>
<dbReference type="SUPFAM" id="SSF50985">
    <property type="entry name" value="RCC1/BLIP-II"/>
    <property type="match status" value="1"/>
</dbReference>
<feature type="chain" id="PRO_5022729873" evidence="4">
    <location>
        <begin position="19"/>
        <end position="652"/>
    </location>
</feature>
<evidence type="ECO:0000313" key="5">
    <source>
        <dbReference type="EMBL" id="SPO39980.1"/>
    </source>
</evidence>
<reference evidence="5 6" key="1">
    <citation type="submission" date="2018-03" db="EMBL/GenBank/DDBJ databases">
        <authorList>
            <person name="Guldener U."/>
        </authorList>
    </citation>
    <scope>NUCLEOTIDE SEQUENCE [LARGE SCALE GENOMIC DNA]</scope>
    <source>
        <strain evidence="5 6">DAOM196992</strain>
    </source>
</reference>
<dbReference type="OrthoDB" id="5370059at2759"/>
<organism evidence="5 6">
    <name type="scientific">Pseudozyma flocculosa</name>
    <dbReference type="NCBI Taxonomy" id="84751"/>
    <lineage>
        <taxon>Eukaryota</taxon>
        <taxon>Fungi</taxon>
        <taxon>Dikarya</taxon>
        <taxon>Basidiomycota</taxon>
        <taxon>Ustilaginomycotina</taxon>
        <taxon>Ustilaginomycetes</taxon>
        <taxon>Ustilaginales</taxon>
        <taxon>Ustilaginaceae</taxon>
        <taxon>Pseudozyma</taxon>
    </lineage>
</organism>
<feature type="repeat" description="RCC1" evidence="2">
    <location>
        <begin position="399"/>
        <end position="477"/>
    </location>
</feature>